<dbReference type="EMBL" id="BMCU01000006">
    <property type="protein sequence ID" value="GGG26372.1"/>
    <property type="molecule type" value="Genomic_DNA"/>
</dbReference>
<protein>
    <submittedName>
        <fullName evidence="1">Uncharacterized protein</fullName>
    </submittedName>
</protein>
<dbReference type="AlphaFoldDB" id="A0A917G713"/>
<gene>
    <name evidence="1" type="ORF">GCM10007304_45250</name>
</gene>
<dbReference type="RefSeq" id="WP_188547264.1">
    <property type="nucleotide sequence ID" value="NZ_BMCU01000006.1"/>
</dbReference>
<comment type="caution">
    <text evidence="1">The sequence shown here is derived from an EMBL/GenBank/DDBJ whole genome shotgun (WGS) entry which is preliminary data.</text>
</comment>
<evidence type="ECO:0000313" key="2">
    <source>
        <dbReference type="Proteomes" id="UP000654257"/>
    </source>
</evidence>
<organism evidence="1 2">
    <name type="scientific">Rhodococcoides trifolii</name>
    <dbReference type="NCBI Taxonomy" id="908250"/>
    <lineage>
        <taxon>Bacteria</taxon>
        <taxon>Bacillati</taxon>
        <taxon>Actinomycetota</taxon>
        <taxon>Actinomycetes</taxon>
        <taxon>Mycobacteriales</taxon>
        <taxon>Nocardiaceae</taxon>
        <taxon>Rhodococcoides</taxon>
    </lineage>
</organism>
<reference evidence="1" key="2">
    <citation type="submission" date="2020-09" db="EMBL/GenBank/DDBJ databases">
        <authorList>
            <person name="Sun Q."/>
            <person name="Sedlacek I."/>
        </authorList>
    </citation>
    <scope>NUCLEOTIDE SEQUENCE</scope>
    <source>
        <strain evidence="1">CCM 7905</strain>
    </source>
</reference>
<keyword evidence="2" id="KW-1185">Reference proteome</keyword>
<dbReference type="Proteomes" id="UP000654257">
    <property type="component" value="Unassembled WGS sequence"/>
</dbReference>
<proteinExistence type="predicted"/>
<evidence type="ECO:0000313" key="1">
    <source>
        <dbReference type="EMBL" id="GGG26372.1"/>
    </source>
</evidence>
<reference evidence="1" key="1">
    <citation type="journal article" date="2014" name="Int. J. Syst. Evol. Microbiol.">
        <title>Complete genome sequence of Corynebacterium casei LMG S-19264T (=DSM 44701T), isolated from a smear-ripened cheese.</title>
        <authorList>
            <consortium name="US DOE Joint Genome Institute (JGI-PGF)"/>
            <person name="Walter F."/>
            <person name="Albersmeier A."/>
            <person name="Kalinowski J."/>
            <person name="Ruckert C."/>
        </authorList>
    </citation>
    <scope>NUCLEOTIDE SEQUENCE</scope>
    <source>
        <strain evidence="1">CCM 7905</strain>
    </source>
</reference>
<sequence>MKEQNGVETAQTQLGHFNLRVTEADYIQRMNSAPDLTLLLNMLGPVQVNTSTPEIDQNVD</sequence>
<accession>A0A917G713</accession>
<name>A0A917G713_9NOCA</name>